<name>F1ZB09_9SPHN</name>
<comment type="caution">
    <text evidence="3">The sequence shown here is derived from an EMBL/GenBank/DDBJ whole genome shotgun (WGS) entry which is preliminary data.</text>
</comment>
<dbReference type="RefSeq" id="WP_008067346.1">
    <property type="nucleotide sequence ID" value="NZ_AQWK01000006.1"/>
</dbReference>
<evidence type="ECO:0000313" key="3">
    <source>
        <dbReference type="EMBL" id="EGD58124.1"/>
    </source>
</evidence>
<keyword evidence="4" id="KW-1185">Reference proteome</keyword>
<proteinExistence type="predicted"/>
<organism evidence="3 4">
    <name type="scientific">Novosphingobium nitrogenifigens DSM 19370</name>
    <dbReference type="NCBI Taxonomy" id="983920"/>
    <lineage>
        <taxon>Bacteria</taxon>
        <taxon>Pseudomonadati</taxon>
        <taxon>Pseudomonadota</taxon>
        <taxon>Alphaproteobacteria</taxon>
        <taxon>Sphingomonadales</taxon>
        <taxon>Sphingomonadaceae</taxon>
        <taxon>Novosphingobium</taxon>
    </lineage>
</organism>
<keyword evidence="2" id="KW-0472">Membrane</keyword>
<protein>
    <recommendedName>
        <fullName evidence="5">Phage shock protein B</fullName>
    </recommendedName>
</protein>
<gene>
    <name evidence="3" type="ORF">Y88_0176</name>
</gene>
<dbReference type="Proteomes" id="UP000004728">
    <property type="component" value="Unassembled WGS sequence"/>
</dbReference>
<sequence length="92" mass="10413">MDHGTLALLIPLAPFMLGGFAIWTRHQRRIEEIRAQATAEKAAQYAARSERLEERVRVLERIVTDRGYSLAQEIEALRLEDAATTGEGKHLQ</sequence>
<dbReference type="AlphaFoldDB" id="F1ZB09"/>
<evidence type="ECO:0000256" key="2">
    <source>
        <dbReference type="SAM" id="Phobius"/>
    </source>
</evidence>
<feature type="transmembrane region" description="Helical" evidence="2">
    <location>
        <begin position="6"/>
        <end position="24"/>
    </location>
</feature>
<dbReference type="HOGENOM" id="CLU_183645_0_0_5"/>
<dbReference type="EMBL" id="AEWJ01000044">
    <property type="protein sequence ID" value="EGD58124.1"/>
    <property type="molecule type" value="Genomic_DNA"/>
</dbReference>
<dbReference type="STRING" id="983920.Y88_0176"/>
<accession>F1ZB09</accession>
<reference evidence="3 4" key="1">
    <citation type="journal article" date="2012" name="J. Bacteriol.">
        <title>Draft Genome Sequence of Novosphingobium nitrogenifigens Y88T.</title>
        <authorList>
            <person name="Strabala T.J."/>
            <person name="Macdonald L."/>
            <person name="Liu V."/>
            <person name="Smit A.M."/>
        </authorList>
    </citation>
    <scope>NUCLEOTIDE SEQUENCE [LARGE SCALE GENOMIC DNA]</scope>
    <source>
        <strain evidence="3 4">DSM 19370</strain>
    </source>
</reference>
<evidence type="ECO:0008006" key="5">
    <source>
        <dbReference type="Google" id="ProtNLM"/>
    </source>
</evidence>
<dbReference type="OrthoDB" id="7428745at2"/>
<keyword evidence="2" id="KW-1133">Transmembrane helix</keyword>
<keyword evidence="2" id="KW-0812">Transmembrane</keyword>
<evidence type="ECO:0000256" key="1">
    <source>
        <dbReference type="SAM" id="Coils"/>
    </source>
</evidence>
<keyword evidence="1" id="KW-0175">Coiled coil</keyword>
<dbReference type="InParanoid" id="F1ZB09"/>
<dbReference type="eggNOG" id="ENOG5032Z25">
    <property type="taxonomic scope" value="Bacteria"/>
</dbReference>
<evidence type="ECO:0000313" key="4">
    <source>
        <dbReference type="Proteomes" id="UP000004728"/>
    </source>
</evidence>
<feature type="coiled-coil region" evidence="1">
    <location>
        <begin position="35"/>
        <end position="62"/>
    </location>
</feature>